<name>A0A160HS86_ECOLX</name>
<geneLocation type="plasmid" evidence="1">
    <name>LM6771</name>
</geneLocation>
<evidence type="ECO:0000313" key="1">
    <source>
        <dbReference type="EMBL" id="ANC48553.1"/>
    </source>
</evidence>
<dbReference type="AlphaFoldDB" id="A0A160HS86"/>
<dbReference type="EMBL" id="KX009507">
    <property type="protein sequence ID" value="ANC48553.1"/>
    <property type="molecule type" value="Genomic_DNA"/>
</dbReference>
<protein>
    <submittedName>
        <fullName evidence="1">Uncharacterized protein</fullName>
    </submittedName>
</protein>
<accession>A0A160HS86</accession>
<organism evidence="1">
    <name type="scientific">Escherichia coli</name>
    <dbReference type="NCBI Taxonomy" id="562"/>
    <lineage>
        <taxon>Bacteria</taxon>
        <taxon>Pseudomonadati</taxon>
        <taxon>Pseudomonadota</taxon>
        <taxon>Gammaproteobacteria</taxon>
        <taxon>Enterobacterales</taxon>
        <taxon>Enterobacteriaceae</taxon>
        <taxon>Escherichia</taxon>
    </lineage>
</organism>
<reference evidence="1" key="1">
    <citation type="submission" date="2016-03" db="EMBL/GenBank/DDBJ databases">
        <title>LM6771 plasmid from MDR Escherichia coli 06K2206 isolate.</title>
        <authorList>
            <person name="Kang H.-Y."/>
            <person name="Kim S."/>
            <person name="Kim J."/>
        </authorList>
    </citation>
    <scope>NUCLEOTIDE SEQUENCE</scope>
    <source>
        <strain evidence="1">06K2206</strain>
        <plasmid evidence="1">LM6771</plasmid>
    </source>
</reference>
<proteinExistence type="predicted"/>
<keyword evidence="1" id="KW-0614">Plasmid</keyword>
<sequence>MALNVRTIERCIAAEPENFFRPMSALVTGTVTSMHALLHEQAAPMPGLTGRELYHNVGCYMRKVKVNTADLKHQDSDL</sequence>